<evidence type="ECO:0000313" key="1">
    <source>
        <dbReference type="EMBL" id="PIL30571.1"/>
    </source>
</evidence>
<gene>
    <name evidence="1" type="ORF">GSI_07271</name>
</gene>
<comment type="caution">
    <text evidence="1">The sequence shown here is derived from an EMBL/GenBank/DDBJ whole genome shotgun (WGS) entry which is preliminary data.</text>
</comment>
<proteinExistence type="predicted"/>
<sequence length="430" mass="48960">MNFSAATSPHVPFDVQLLVLDQCHKEKLSLFACSLVCRAWLGPTRVHLFRDTTIKVPHRTDEPVRKFIHALLLSETELGRNVTTLRIVGSDRFTPWIRLRNPYSPMVLTIAFYPMFSRLPRLRRLSFVNVRFVTLDFAMSHFVCDDDDIRPSLDYLEINSCLDDGDKANGTVNFITLFASIRTLVLDLEHYGNTLQRSVERIPHNHPVSIRSIILRGMVDWWSSCLSHHFRHAVPSSGDVPHPSECLNIWPHWGREWTQLKGIGSFVELNAPTIRALRINSMQLMVAKPEENLAGHWHELRLASCVHLRSLLFSLDTTDFAPDQIPDAVRRAHESILEILMDPALPAALECVMFHLTVPVESHPALAAFNWEFVDEVLARSVRRLRAVVIEFAAGSVAPTEKLAQRLANTRGILEFRVGETGVPWWEVPV</sequence>
<dbReference type="STRING" id="1077348.A0A2G8SA01"/>
<evidence type="ECO:0008006" key="3">
    <source>
        <dbReference type="Google" id="ProtNLM"/>
    </source>
</evidence>
<organism evidence="1 2">
    <name type="scientific">Ganoderma sinense ZZ0214-1</name>
    <dbReference type="NCBI Taxonomy" id="1077348"/>
    <lineage>
        <taxon>Eukaryota</taxon>
        <taxon>Fungi</taxon>
        <taxon>Dikarya</taxon>
        <taxon>Basidiomycota</taxon>
        <taxon>Agaricomycotina</taxon>
        <taxon>Agaricomycetes</taxon>
        <taxon>Polyporales</taxon>
        <taxon>Polyporaceae</taxon>
        <taxon>Ganoderma</taxon>
    </lineage>
</organism>
<reference evidence="1 2" key="1">
    <citation type="journal article" date="2015" name="Sci. Rep.">
        <title>Chromosome-level genome map provides insights into diverse defense mechanisms in the medicinal fungus Ganoderma sinense.</title>
        <authorList>
            <person name="Zhu Y."/>
            <person name="Xu J."/>
            <person name="Sun C."/>
            <person name="Zhou S."/>
            <person name="Xu H."/>
            <person name="Nelson D.R."/>
            <person name="Qian J."/>
            <person name="Song J."/>
            <person name="Luo H."/>
            <person name="Xiang L."/>
            <person name="Li Y."/>
            <person name="Xu Z."/>
            <person name="Ji A."/>
            <person name="Wang L."/>
            <person name="Lu S."/>
            <person name="Hayward A."/>
            <person name="Sun W."/>
            <person name="Li X."/>
            <person name="Schwartz D.C."/>
            <person name="Wang Y."/>
            <person name="Chen S."/>
        </authorList>
    </citation>
    <scope>NUCLEOTIDE SEQUENCE [LARGE SCALE GENOMIC DNA]</scope>
    <source>
        <strain evidence="1 2">ZZ0214-1</strain>
    </source>
</reference>
<dbReference type="AlphaFoldDB" id="A0A2G8SA01"/>
<dbReference type="OrthoDB" id="2729743at2759"/>
<dbReference type="EMBL" id="AYKW01000014">
    <property type="protein sequence ID" value="PIL30571.1"/>
    <property type="molecule type" value="Genomic_DNA"/>
</dbReference>
<accession>A0A2G8SA01</accession>
<keyword evidence="2" id="KW-1185">Reference proteome</keyword>
<protein>
    <recommendedName>
        <fullName evidence="3">F-box domain-containing protein</fullName>
    </recommendedName>
</protein>
<dbReference type="Proteomes" id="UP000230002">
    <property type="component" value="Unassembled WGS sequence"/>
</dbReference>
<name>A0A2G8SA01_9APHY</name>
<evidence type="ECO:0000313" key="2">
    <source>
        <dbReference type="Proteomes" id="UP000230002"/>
    </source>
</evidence>